<dbReference type="EMBL" id="JAMZFW010000004">
    <property type="protein sequence ID" value="MCP1101668.1"/>
    <property type="molecule type" value="Genomic_DNA"/>
</dbReference>
<keyword evidence="2" id="KW-1185">Reference proteome</keyword>
<gene>
    <name evidence="1" type="ORF">NK125_04470</name>
</gene>
<organism evidence="1 2">
    <name type="scientific">Aequitasia blattaphilus</name>
    <dbReference type="NCBI Taxonomy" id="2949332"/>
    <lineage>
        <taxon>Bacteria</taxon>
        <taxon>Bacillati</taxon>
        <taxon>Bacillota</taxon>
        <taxon>Clostridia</taxon>
        <taxon>Lachnospirales</taxon>
        <taxon>Lachnospiraceae</taxon>
        <taxon>Aequitasia</taxon>
    </lineage>
</organism>
<evidence type="ECO:0000313" key="2">
    <source>
        <dbReference type="Proteomes" id="UP001523566"/>
    </source>
</evidence>
<dbReference type="Proteomes" id="UP001523566">
    <property type="component" value="Unassembled WGS sequence"/>
</dbReference>
<sequence>MEIIKTTLKEFFDENLGEIGNFKKKSYDDAFKGMMEKYRPKLIAFNSYFEELPEEEREAAIEEISLVIPEYAYEKINRETKRKKDSLAIDYNMTMAVYVIPGIFQLENPYWNQVAKKTVEEWNKKEVTSLNLSESRYETITSGFKKKLCFITTAVCDSMNKPDDCYELSTLRQYRDSYLMNFEEGKALVEEYYDIAPILVYIMNMQTNSSLIYEKIYQDYLLKCLKEIEENKFSDCEDTYKTMVLDLKSRYLPS</sequence>
<accession>A0ABT1E758</accession>
<name>A0ABT1E758_9FIRM</name>
<proteinExistence type="predicted"/>
<dbReference type="InterPro" id="IPR049886">
    <property type="entry name" value="CFI_box_CTERM_dom"/>
</dbReference>
<dbReference type="RefSeq" id="WP_262065452.1">
    <property type="nucleotide sequence ID" value="NZ_JAMXOD010000004.1"/>
</dbReference>
<evidence type="ECO:0000313" key="1">
    <source>
        <dbReference type="EMBL" id="MCP1101668.1"/>
    </source>
</evidence>
<comment type="caution">
    <text evidence="1">The sequence shown here is derived from an EMBL/GenBank/DDBJ whole genome shotgun (WGS) entry which is preliminary data.</text>
</comment>
<protein>
    <submittedName>
        <fullName evidence="1">Uncharacterized protein</fullName>
    </submittedName>
</protein>
<reference evidence="1 2" key="1">
    <citation type="journal article" date="2022" name="Genome Biol. Evol.">
        <title>Host diet, physiology and behaviors set the stage for Lachnospiraceae cladogenesis.</title>
        <authorList>
            <person name="Vera-Ponce De Leon A."/>
            <person name="Schneider M."/>
            <person name="Jahnes B.C."/>
            <person name="Sadowski V."/>
            <person name="Camuy-Velez L.A."/>
            <person name="Duan J."/>
            <person name="Sabree Z.L."/>
        </authorList>
    </citation>
    <scope>NUCLEOTIDE SEQUENCE [LARGE SCALE GENOMIC DNA]</scope>
    <source>
        <strain evidence="1 2">PAL113</strain>
    </source>
</reference>
<dbReference type="NCBIfam" id="NF041770">
    <property type="entry name" value="CFI_box_CTERM"/>
    <property type="match status" value="1"/>
</dbReference>